<feature type="transmembrane region" description="Helical" evidence="7">
    <location>
        <begin position="225"/>
        <end position="243"/>
    </location>
</feature>
<dbReference type="GO" id="GO:0055085">
    <property type="term" value="P:transmembrane transport"/>
    <property type="evidence" value="ECO:0007669"/>
    <property type="project" value="InterPro"/>
</dbReference>
<feature type="transmembrane region" description="Helical" evidence="7">
    <location>
        <begin position="84"/>
        <end position="107"/>
    </location>
</feature>
<evidence type="ECO:0000313" key="10">
    <source>
        <dbReference type="Proteomes" id="UP000535838"/>
    </source>
</evidence>
<feature type="domain" description="ABC transmembrane type-1" evidence="8">
    <location>
        <begin position="80"/>
        <end position="282"/>
    </location>
</feature>
<sequence>MLKVAKTVIAIPGLLAFVLLVAVLPILLQLGENGSSIRLNWSGGFASIRDYFAGIGTGESFRFLSGRTERSFWEQIGSFFNVSLFYVAAGALIGTTIGILVGIYLGLSRAEWLKRVVEFIGALPDFVIILLLQFLVVYIASETGIVVFRVASLSTDHPAVMLPLISMIVLPANYMIRNVAQQMKMTLSEDYIGFAKARGLGKTYIVFFHALPNVLPFIKADLHKLLGIMMGNLFIVEYLFNMHGVTKLLYADAFAYEGYQYDVVVNGLLSLLAVYAIVFIVLKLFLRGWEKVFVR</sequence>
<name>A0A841T475_9BACL</name>
<organism evidence="9 10">
    <name type="scientific">Cohnella thailandensis</name>
    <dbReference type="NCBI Taxonomy" id="557557"/>
    <lineage>
        <taxon>Bacteria</taxon>
        <taxon>Bacillati</taxon>
        <taxon>Bacillota</taxon>
        <taxon>Bacilli</taxon>
        <taxon>Bacillales</taxon>
        <taxon>Paenibacillaceae</taxon>
        <taxon>Cohnella</taxon>
    </lineage>
</organism>
<dbReference type="EMBL" id="JACJVQ010000032">
    <property type="protein sequence ID" value="MBB6638422.1"/>
    <property type="molecule type" value="Genomic_DNA"/>
</dbReference>
<gene>
    <name evidence="9" type="ORF">H7B67_30180</name>
</gene>
<dbReference type="SUPFAM" id="SSF161098">
    <property type="entry name" value="MetI-like"/>
    <property type="match status" value="1"/>
</dbReference>
<evidence type="ECO:0000256" key="5">
    <source>
        <dbReference type="ARBA" id="ARBA00022989"/>
    </source>
</evidence>
<comment type="similarity">
    <text evidence="7">Belongs to the binding-protein-dependent transport system permease family.</text>
</comment>
<keyword evidence="4 7" id="KW-0812">Transmembrane</keyword>
<dbReference type="InterPro" id="IPR000515">
    <property type="entry name" value="MetI-like"/>
</dbReference>
<dbReference type="AlphaFoldDB" id="A0A841T475"/>
<evidence type="ECO:0000256" key="2">
    <source>
        <dbReference type="ARBA" id="ARBA00022448"/>
    </source>
</evidence>
<protein>
    <submittedName>
        <fullName evidence="9">ABC transporter permease subunit</fullName>
    </submittedName>
</protein>
<dbReference type="PANTHER" id="PTHR30465:SF44">
    <property type="entry name" value="ABC-TYPE DIPEPTIDE_OLIGOPEPTIDE TRANSPORT SYSTEM, PERMEASE COMPONENT"/>
    <property type="match status" value="1"/>
</dbReference>
<dbReference type="GO" id="GO:0005886">
    <property type="term" value="C:plasma membrane"/>
    <property type="evidence" value="ECO:0007669"/>
    <property type="project" value="UniProtKB-SubCell"/>
</dbReference>
<comment type="caution">
    <text evidence="9">The sequence shown here is derived from an EMBL/GenBank/DDBJ whole genome shotgun (WGS) entry which is preliminary data.</text>
</comment>
<dbReference type="InterPro" id="IPR035906">
    <property type="entry name" value="MetI-like_sf"/>
</dbReference>
<evidence type="ECO:0000256" key="6">
    <source>
        <dbReference type="ARBA" id="ARBA00023136"/>
    </source>
</evidence>
<comment type="subcellular location">
    <subcellularLocation>
        <location evidence="1 7">Cell membrane</location>
        <topology evidence="1 7">Multi-pass membrane protein</topology>
    </subcellularLocation>
</comment>
<dbReference type="RefSeq" id="WP_185123617.1">
    <property type="nucleotide sequence ID" value="NZ_JACJVQ010000032.1"/>
</dbReference>
<evidence type="ECO:0000256" key="7">
    <source>
        <dbReference type="RuleBase" id="RU363032"/>
    </source>
</evidence>
<dbReference type="CDD" id="cd06261">
    <property type="entry name" value="TM_PBP2"/>
    <property type="match status" value="1"/>
</dbReference>
<dbReference type="Pfam" id="PF00528">
    <property type="entry name" value="BPD_transp_1"/>
    <property type="match status" value="1"/>
</dbReference>
<feature type="transmembrane region" description="Helical" evidence="7">
    <location>
        <begin position="263"/>
        <end position="286"/>
    </location>
</feature>
<keyword evidence="6 7" id="KW-0472">Membrane</keyword>
<keyword evidence="5 7" id="KW-1133">Transmembrane helix</keyword>
<feature type="transmembrane region" description="Helical" evidence="7">
    <location>
        <begin position="160"/>
        <end position="176"/>
    </location>
</feature>
<feature type="transmembrane region" description="Helical" evidence="7">
    <location>
        <begin position="119"/>
        <end position="140"/>
    </location>
</feature>
<dbReference type="Proteomes" id="UP000535838">
    <property type="component" value="Unassembled WGS sequence"/>
</dbReference>
<dbReference type="PROSITE" id="PS50928">
    <property type="entry name" value="ABC_TM1"/>
    <property type="match status" value="1"/>
</dbReference>
<keyword evidence="10" id="KW-1185">Reference proteome</keyword>
<evidence type="ECO:0000259" key="8">
    <source>
        <dbReference type="PROSITE" id="PS50928"/>
    </source>
</evidence>
<evidence type="ECO:0000313" key="9">
    <source>
        <dbReference type="EMBL" id="MBB6638422.1"/>
    </source>
</evidence>
<keyword evidence="2 7" id="KW-0813">Transport</keyword>
<reference evidence="9 10" key="1">
    <citation type="submission" date="2020-08" db="EMBL/GenBank/DDBJ databases">
        <title>Cohnella phylogeny.</title>
        <authorList>
            <person name="Dunlap C."/>
        </authorList>
    </citation>
    <scope>NUCLEOTIDE SEQUENCE [LARGE SCALE GENOMIC DNA]</scope>
    <source>
        <strain evidence="9 10">DSM 25241</strain>
    </source>
</reference>
<dbReference type="Gene3D" id="1.10.3720.10">
    <property type="entry name" value="MetI-like"/>
    <property type="match status" value="1"/>
</dbReference>
<evidence type="ECO:0000256" key="1">
    <source>
        <dbReference type="ARBA" id="ARBA00004651"/>
    </source>
</evidence>
<evidence type="ECO:0000256" key="4">
    <source>
        <dbReference type="ARBA" id="ARBA00022692"/>
    </source>
</evidence>
<feature type="transmembrane region" description="Helical" evidence="7">
    <location>
        <begin position="7"/>
        <end position="28"/>
    </location>
</feature>
<proteinExistence type="inferred from homology"/>
<keyword evidence="3" id="KW-1003">Cell membrane</keyword>
<accession>A0A841T475</accession>
<dbReference type="PANTHER" id="PTHR30465">
    <property type="entry name" value="INNER MEMBRANE ABC TRANSPORTER"/>
    <property type="match status" value="1"/>
</dbReference>
<evidence type="ECO:0000256" key="3">
    <source>
        <dbReference type="ARBA" id="ARBA00022475"/>
    </source>
</evidence>